<name>A0A4U2ZCQ9_9BACT</name>
<accession>A0A4U2ZCQ9</accession>
<dbReference type="SMART" id="SM00052">
    <property type="entry name" value="EAL"/>
    <property type="match status" value="1"/>
</dbReference>
<dbReference type="SUPFAM" id="SSF141868">
    <property type="entry name" value="EAL domain-like"/>
    <property type="match status" value="1"/>
</dbReference>
<dbReference type="Gene3D" id="1.10.3210.10">
    <property type="entry name" value="Hypothetical protein af1432"/>
    <property type="match status" value="1"/>
</dbReference>
<keyword evidence="4" id="KW-1185">Reference proteome</keyword>
<dbReference type="InterPro" id="IPR001633">
    <property type="entry name" value="EAL_dom"/>
</dbReference>
<feature type="domain" description="HDOD" evidence="2">
    <location>
        <begin position="202"/>
        <end position="389"/>
    </location>
</feature>
<evidence type="ECO:0000259" key="2">
    <source>
        <dbReference type="PROSITE" id="PS51833"/>
    </source>
</evidence>
<evidence type="ECO:0000313" key="3">
    <source>
        <dbReference type="EMBL" id="TKI70991.1"/>
    </source>
</evidence>
<comment type="caution">
    <text evidence="3">The sequence shown here is derived from an EMBL/GenBank/DDBJ whole genome shotgun (WGS) entry which is preliminary data.</text>
</comment>
<dbReference type="RefSeq" id="WP_137011378.1">
    <property type="nucleotide sequence ID" value="NZ_SZPX01000001.1"/>
</dbReference>
<organism evidence="3 4">
    <name type="scientific">Sulfurimonas crateris</name>
    <dbReference type="NCBI Taxonomy" id="2574727"/>
    <lineage>
        <taxon>Bacteria</taxon>
        <taxon>Pseudomonadati</taxon>
        <taxon>Campylobacterota</taxon>
        <taxon>Epsilonproteobacteria</taxon>
        <taxon>Campylobacterales</taxon>
        <taxon>Sulfurimonadaceae</taxon>
        <taxon>Sulfurimonas</taxon>
    </lineage>
</organism>
<evidence type="ECO:0000313" key="4">
    <source>
        <dbReference type="Proteomes" id="UP000309561"/>
    </source>
</evidence>
<dbReference type="Gene3D" id="3.20.20.450">
    <property type="entry name" value="EAL domain"/>
    <property type="match status" value="1"/>
</dbReference>
<proteinExistence type="predicted"/>
<dbReference type="InterPro" id="IPR013976">
    <property type="entry name" value="HDOD"/>
</dbReference>
<dbReference type="AlphaFoldDB" id="A0A4U2ZCQ9"/>
<dbReference type="PANTHER" id="PTHR33525">
    <property type="match status" value="1"/>
</dbReference>
<dbReference type="PIRSF" id="PIRSF003180">
    <property type="entry name" value="DiGMPpdiest_YuxH"/>
    <property type="match status" value="1"/>
</dbReference>
<dbReference type="OrthoDB" id="9804751at2"/>
<dbReference type="InterPro" id="IPR014408">
    <property type="entry name" value="dGMP_Pdiesterase_EAL/HD-GYP"/>
</dbReference>
<reference evidence="3 4" key="1">
    <citation type="submission" date="2019-04" db="EMBL/GenBank/DDBJ databases">
        <title>Sulfurimonas crateris sp. nov. a facultative anaerobic sulfur-oxidizing chemolithautotrophic bacterium isolated from a terrestrial mud vulcano.</title>
        <authorList>
            <person name="Ratnikova N.M."/>
            <person name="Slobodkin A.I."/>
            <person name="Merkel A.Y."/>
            <person name="Novikov A."/>
            <person name="Bonch-Osmolovskaya E.A."/>
            <person name="Slobodkina G.B."/>
        </authorList>
    </citation>
    <scope>NUCLEOTIDE SEQUENCE [LARGE SCALE GENOMIC DNA]</scope>
    <source>
        <strain evidence="3 4">SN118</strain>
    </source>
</reference>
<dbReference type="SUPFAM" id="SSF109604">
    <property type="entry name" value="HD-domain/PDEase-like"/>
    <property type="match status" value="1"/>
</dbReference>
<dbReference type="InterPro" id="IPR035919">
    <property type="entry name" value="EAL_sf"/>
</dbReference>
<feature type="domain" description="EAL" evidence="1">
    <location>
        <begin position="1"/>
        <end position="208"/>
    </location>
</feature>
<dbReference type="PROSITE" id="PS51833">
    <property type="entry name" value="HDOD"/>
    <property type="match status" value="1"/>
</dbReference>
<dbReference type="InterPro" id="IPR052340">
    <property type="entry name" value="RNase_Y/CdgJ"/>
</dbReference>
<dbReference type="PROSITE" id="PS50883">
    <property type="entry name" value="EAL"/>
    <property type="match status" value="1"/>
</dbReference>
<dbReference type="Pfam" id="PF00563">
    <property type="entry name" value="EAL"/>
    <property type="match status" value="1"/>
</dbReference>
<dbReference type="EMBL" id="SZPX01000001">
    <property type="protein sequence ID" value="TKI70991.1"/>
    <property type="molecule type" value="Genomic_DNA"/>
</dbReference>
<evidence type="ECO:0000259" key="1">
    <source>
        <dbReference type="PROSITE" id="PS50883"/>
    </source>
</evidence>
<dbReference type="Proteomes" id="UP000309561">
    <property type="component" value="Unassembled WGS sequence"/>
</dbReference>
<dbReference type="PANTHER" id="PTHR33525:SF4">
    <property type="entry name" value="CYCLIC DI-GMP PHOSPHODIESTERASE CDGJ"/>
    <property type="match status" value="1"/>
</dbReference>
<sequence>MQNLYFARQPILSREAKVDFYEVLYRAQKSQDMESGFIFESSLLEALQKIGRQSVLGKRRAFIKVDEKLLLSDKIYTLSYEFFVFSLVADIEIREDVIKRVSDLNERGYMLAIDDFPPTATSMSKYSKIIDEVSFIKIDFDRTVLVNEDSKEMVARVKERGVSVVATNVSDKLRYGFAKSLGCLFFQGYYFSKAKMFEEDQCKPPRLNILKLYSLLANDAEFEVIVNEFKKNSSISILLLKYINSGAFHFKNRISSIHHILTLVGREPLSKWLMLVIYSMANIPNPKTSPIMLMVKNRTAMMERILKETLPDASKSMLDQAYFVGVLSLVDVLFEDDMQKILDEMNVYDVVRNALLEDSGILGEIYALIRDIEEFNPKAMMEFEERHSLKSGVIGEITIECMKEVAVFEVALSSIEG</sequence>
<gene>
    <name evidence="3" type="ORF">FCU45_00970</name>
</gene>
<protein>
    <submittedName>
        <fullName evidence="3">EAL domain-containing protein</fullName>
    </submittedName>
</protein>
<dbReference type="Pfam" id="PF08668">
    <property type="entry name" value="HDOD"/>
    <property type="match status" value="1"/>
</dbReference>